<feature type="region of interest" description="Disordered" evidence="5">
    <location>
        <begin position="593"/>
        <end position="616"/>
    </location>
</feature>
<feature type="compositionally biased region" description="Low complexity" evidence="5">
    <location>
        <begin position="668"/>
        <end position="693"/>
    </location>
</feature>
<dbReference type="GO" id="GO:0005634">
    <property type="term" value="C:nucleus"/>
    <property type="evidence" value="ECO:0007669"/>
    <property type="project" value="TreeGrafter"/>
</dbReference>
<dbReference type="Gene3D" id="3.80.10.10">
    <property type="entry name" value="Ribonuclease Inhibitor"/>
    <property type="match status" value="3"/>
</dbReference>
<dbReference type="AlphaFoldDB" id="A0AA85JUF8"/>
<dbReference type="WBParaSite" id="TREG1_37210.1">
    <property type="protein sequence ID" value="TREG1_37210.1"/>
    <property type="gene ID" value="TREG1_37210"/>
</dbReference>
<evidence type="ECO:0000256" key="3">
    <source>
        <dbReference type="ARBA" id="ARBA00022614"/>
    </source>
</evidence>
<dbReference type="GO" id="GO:0005737">
    <property type="term" value="C:cytoplasm"/>
    <property type="evidence" value="ECO:0007669"/>
    <property type="project" value="UniProtKB-SubCell"/>
</dbReference>
<feature type="compositionally biased region" description="Polar residues" evidence="5">
    <location>
        <begin position="451"/>
        <end position="467"/>
    </location>
</feature>
<keyword evidence="6" id="KW-1185">Reference proteome</keyword>
<dbReference type="Proteomes" id="UP000050795">
    <property type="component" value="Unassembled WGS sequence"/>
</dbReference>
<evidence type="ECO:0008006" key="8">
    <source>
        <dbReference type="Google" id="ProtNLM"/>
    </source>
</evidence>
<dbReference type="InterPro" id="IPR001611">
    <property type="entry name" value="Leu-rich_rpt"/>
</dbReference>
<feature type="region of interest" description="Disordered" evidence="5">
    <location>
        <begin position="661"/>
        <end position="693"/>
    </location>
</feature>
<evidence type="ECO:0000313" key="7">
    <source>
        <dbReference type="WBParaSite" id="TREG1_37210.1"/>
    </source>
</evidence>
<evidence type="ECO:0000256" key="5">
    <source>
        <dbReference type="SAM" id="MobiDB-lite"/>
    </source>
</evidence>
<dbReference type="SMART" id="SM00369">
    <property type="entry name" value="LRR_TYP"/>
    <property type="match status" value="5"/>
</dbReference>
<comment type="subcellular location">
    <subcellularLocation>
        <location evidence="1">Cytoplasm</location>
    </subcellularLocation>
</comment>
<organism evidence="6 7">
    <name type="scientific">Trichobilharzia regenti</name>
    <name type="common">Nasal bird schistosome</name>
    <dbReference type="NCBI Taxonomy" id="157069"/>
    <lineage>
        <taxon>Eukaryota</taxon>
        <taxon>Metazoa</taxon>
        <taxon>Spiralia</taxon>
        <taxon>Lophotrochozoa</taxon>
        <taxon>Platyhelminthes</taxon>
        <taxon>Trematoda</taxon>
        <taxon>Digenea</taxon>
        <taxon>Strigeidida</taxon>
        <taxon>Schistosomatoidea</taxon>
        <taxon>Schistosomatidae</taxon>
        <taxon>Trichobilharzia</taxon>
    </lineage>
</organism>
<evidence type="ECO:0000256" key="2">
    <source>
        <dbReference type="ARBA" id="ARBA00022490"/>
    </source>
</evidence>
<evidence type="ECO:0000256" key="1">
    <source>
        <dbReference type="ARBA" id="ARBA00004496"/>
    </source>
</evidence>
<sequence length="1054" mass="119072">MSHYLPPKSLTKSQVGEWTKIRTVNACGIKSHSIISDSIVKAESQNSLERYSFADFSLSSDSLCSYLTCEILLKRGSVQDPTRLFEVDVSAMGLENIETDLHNKFSSLRKITATDNAFSFDIFKHFSILSQLDLSLNQMSRLLPYSGGFKYLQNLNLSYNFLQPSDVEQLGYLPSLRILFLCGNDLRRLPPDFAESGITEEGDIIYKFEKLEVLHLDDNKLSDAQDFASLATLPRLKFLNLSNNKFNTVPLLKSTSQRKRQTVDTMKDSVTNDLSIDVNENSKMENQPISCNSKCQNNEILVISGKNIKTTSSNKSDIVNSPHVHTKTDLNSANTEDIVVNNGKYASSNPPFPAQRKHSKKKHAQDYSLLLDEHRNPSAPRIRIVDEFIGLSNLNKVFPSNQNKRIKYKQSIDKSNYSKSNTPSQSDQRVGFTGIHKTNSKNNRKCKENSRVLSNTEQTTDNSLSSAKQNSIVISNRMPQQPPPFQSLQFIDLSHNKISCEEHLLPVAVWPKLKEIIIYDNPVIKKTSKLPPLLERLLIKQLNINLRRNPIDDPSLFRFNDVGFNGDCELAAQLSLTHNQNVTNTEIVTATSNSSSKSISVENNSRNKGILQKNRRRLPLQSSIKPVIVRHKLDRSSLNEGPKVIKFNVDKALNELKTANQKAAISQPNPLSNRSSYSSNLSSPSSSSRHTTATITTTDKALLPDIPHKIPQSLQLPPIKNTTLSVKSNFQEKINLSEISLDLQSEEADEENFNTFFTTQLSSLEANTKQASRHSSYRSDYDDELNPVYQQNCEDSLLSVNETAIVQVTEKDSGQEQQQKLIEYSLSPGPLLPDLEWLVDEDNLPDSMQACLRELRYLLQHKPTVHLTSDRSVNRQSSLLMLPENEQTVQLSTELISSPAAVEKEINKPENFSETNSSASIISSIQLSPASVELVPVSKTSEILPSKIDFNQLTKKYTNFIEIPLPKALDNEELQRQQLEEIRAKQNPLAKTRKWNQLKLGNCHSKRTENKEAKELFEQVQEIYSSVRVQAINRALETMNTDFDKKREQFCQRT</sequence>
<feature type="compositionally biased region" description="Low complexity" evidence="5">
    <location>
        <begin position="593"/>
        <end position="604"/>
    </location>
</feature>
<protein>
    <recommendedName>
        <fullName evidence="8">X-ray radiation resistance-associated protein 1</fullName>
    </recommendedName>
</protein>
<feature type="compositionally biased region" description="Polar residues" evidence="5">
    <location>
        <begin position="413"/>
        <end position="428"/>
    </location>
</feature>
<dbReference type="PANTHER" id="PTHR22710">
    <property type="entry name" value="X-RAY RADIATION RESISTANCE ASSOCIATED PROTEIN 1 XRRA1"/>
    <property type="match status" value="1"/>
</dbReference>
<reference evidence="6" key="1">
    <citation type="submission" date="2022-06" db="EMBL/GenBank/DDBJ databases">
        <authorList>
            <person name="Berger JAMES D."/>
            <person name="Berger JAMES D."/>
        </authorList>
    </citation>
    <scope>NUCLEOTIDE SEQUENCE [LARGE SCALE GENOMIC DNA]</scope>
</reference>
<reference evidence="7" key="2">
    <citation type="submission" date="2023-11" db="UniProtKB">
        <authorList>
            <consortium name="WormBaseParasite"/>
        </authorList>
    </citation>
    <scope>IDENTIFICATION</scope>
</reference>
<dbReference type="InterPro" id="IPR032675">
    <property type="entry name" value="LRR_dom_sf"/>
</dbReference>
<dbReference type="PANTHER" id="PTHR22710:SF2">
    <property type="entry name" value="X-RAY RADIATION RESISTANCE-ASSOCIATED PROTEIN 1"/>
    <property type="match status" value="1"/>
</dbReference>
<accession>A0AA85JUF8</accession>
<keyword evidence="2" id="KW-0963">Cytoplasm</keyword>
<dbReference type="InterPro" id="IPR003591">
    <property type="entry name" value="Leu-rich_rpt_typical-subtyp"/>
</dbReference>
<evidence type="ECO:0000256" key="4">
    <source>
        <dbReference type="ARBA" id="ARBA00022737"/>
    </source>
</evidence>
<dbReference type="SUPFAM" id="SSF52058">
    <property type="entry name" value="L domain-like"/>
    <property type="match status" value="1"/>
</dbReference>
<feature type="region of interest" description="Disordered" evidence="5">
    <location>
        <begin position="342"/>
        <end position="365"/>
    </location>
</feature>
<keyword evidence="3" id="KW-0433">Leucine-rich repeat</keyword>
<name>A0AA85JUF8_TRIRE</name>
<dbReference type="PROSITE" id="PS51450">
    <property type="entry name" value="LRR"/>
    <property type="match status" value="2"/>
</dbReference>
<feature type="region of interest" description="Disordered" evidence="5">
    <location>
        <begin position="410"/>
        <end position="467"/>
    </location>
</feature>
<evidence type="ECO:0000313" key="6">
    <source>
        <dbReference type="Proteomes" id="UP000050795"/>
    </source>
</evidence>
<proteinExistence type="predicted"/>
<keyword evidence="4" id="KW-0677">Repeat</keyword>